<gene>
    <name evidence="4" type="ORF">EDD29_2079</name>
</gene>
<evidence type="ECO:0000313" key="5">
    <source>
        <dbReference type="Proteomes" id="UP000272400"/>
    </source>
</evidence>
<dbReference type="InterPro" id="IPR001647">
    <property type="entry name" value="HTH_TetR"/>
</dbReference>
<evidence type="ECO:0000256" key="2">
    <source>
        <dbReference type="PROSITE-ProRule" id="PRU00335"/>
    </source>
</evidence>
<dbReference type="AlphaFoldDB" id="A0A3N1CTB2"/>
<dbReference type="GO" id="GO:0000976">
    <property type="term" value="F:transcription cis-regulatory region binding"/>
    <property type="evidence" value="ECO:0007669"/>
    <property type="project" value="TreeGrafter"/>
</dbReference>
<dbReference type="InterPro" id="IPR050109">
    <property type="entry name" value="HTH-type_TetR-like_transc_reg"/>
</dbReference>
<dbReference type="SUPFAM" id="SSF46689">
    <property type="entry name" value="Homeodomain-like"/>
    <property type="match status" value="1"/>
</dbReference>
<feature type="domain" description="HTH tetR-type" evidence="3">
    <location>
        <begin position="15"/>
        <end position="75"/>
    </location>
</feature>
<dbReference type="PRINTS" id="PR00455">
    <property type="entry name" value="HTHTETR"/>
</dbReference>
<sequence length="202" mass="21829">MSTALTVEEAWAGLPATAQRLLVAGLETFGENGYHGTSTRAIAQRAGMSPAALYMHFPTKEDLLFEIARTGHEVHFARVRAAADAAGPDPSARVAAIVEASVLFHAEHHSLARTIQYEHPSLAPDHQRALLKIRRDTESFLADAVTEGVASGAFAPDDAPTAALALMSLAIDVARWYPSQRRRSPTQIATSYTHLALRLLRP</sequence>
<name>A0A3N1CTB2_9ACTN</name>
<feature type="DNA-binding region" description="H-T-H motif" evidence="2">
    <location>
        <begin position="38"/>
        <end position="57"/>
    </location>
</feature>
<dbReference type="PANTHER" id="PTHR30055:SF200">
    <property type="entry name" value="HTH-TYPE TRANSCRIPTIONAL REPRESSOR BDCR"/>
    <property type="match status" value="1"/>
</dbReference>
<keyword evidence="5" id="KW-1185">Reference proteome</keyword>
<dbReference type="RefSeq" id="WP_123664155.1">
    <property type="nucleotide sequence ID" value="NZ_RJKE01000001.1"/>
</dbReference>
<dbReference type="PANTHER" id="PTHR30055">
    <property type="entry name" value="HTH-TYPE TRANSCRIPTIONAL REGULATOR RUTR"/>
    <property type="match status" value="1"/>
</dbReference>
<protein>
    <submittedName>
        <fullName evidence="4">TetR family transcriptional regulator</fullName>
    </submittedName>
</protein>
<dbReference type="InterPro" id="IPR036271">
    <property type="entry name" value="Tet_transcr_reg_TetR-rel_C_sf"/>
</dbReference>
<keyword evidence="1 2" id="KW-0238">DNA-binding</keyword>
<dbReference type="SUPFAM" id="SSF48498">
    <property type="entry name" value="Tetracyclin repressor-like, C-terminal domain"/>
    <property type="match status" value="1"/>
</dbReference>
<dbReference type="Pfam" id="PF17932">
    <property type="entry name" value="TetR_C_24"/>
    <property type="match status" value="1"/>
</dbReference>
<accession>A0A3N1CTB2</accession>
<dbReference type="PROSITE" id="PS50977">
    <property type="entry name" value="HTH_TETR_2"/>
    <property type="match status" value="1"/>
</dbReference>
<dbReference type="Proteomes" id="UP000272400">
    <property type="component" value="Unassembled WGS sequence"/>
</dbReference>
<dbReference type="Gene3D" id="1.10.357.10">
    <property type="entry name" value="Tetracycline Repressor, domain 2"/>
    <property type="match status" value="1"/>
</dbReference>
<dbReference type="Pfam" id="PF00440">
    <property type="entry name" value="TetR_N"/>
    <property type="match status" value="1"/>
</dbReference>
<reference evidence="4 5" key="1">
    <citation type="submission" date="2018-11" db="EMBL/GenBank/DDBJ databases">
        <title>Sequencing the genomes of 1000 actinobacteria strains.</title>
        <authorList>
            <person name="Klenk H.-P."/>
        </authorList>
    </citation>
    <scope>NUCLEOTIDE SEQUENCE [LARGE SCALE GENOMIC DNA]</scope>
    <source>
        <strain evidence="4 5">DSM 44254</strain>
    </source>
</reference>
<dbReference type="OrthoDB" id="1669699at2"/>
<dbReference type="InterPro" id="IPR041490">
    <property type="entry name" value="KstR2_TetR_C"/>
</dbReference>
<evidence type="ECO:0000259" key="3">
    <source>
        <dbReference type="PROSITE" id="PS50977"/>
    </source>
</evidence>
<dbReference type="InterPro" id="IPR009057">
    <property type="entry name" value="Homeodomain-like_sf"/>
</dbReference>
<comment type="caution">
    <text evidence="4">The sequence shown here is derived from an EMBL/GenBank/DDBJ whole genome shotgun (WGS) entry which is preliminary data.</text>
</comment>
<organism evidence="4 5">
    <name type="scientific">Actinocorallia herbida</name>
    <dbReference type="NCBI Taxonomy" id="58109"/>
    <lineage>
        <taxon>Bacteria</taxon>
        <taxon>Bacillati</taxon>
        <taxon>Actinomycetota</taxon>
        <taxon>Actinomycetes</taxon>
        <taxon>Streptosporangiales</taxon>
        <taxon>Thermomonosporaceae</taxon>
        <taxon>Actinocorallia</taxon>
    </lineage>
</organism>
<evidence type="ECO:0000256" key="1">
    <source>
        <dbReference type="ARBA" id="ARBA00023125"/>
    </source>
</evidence>
<dbReference type="EMBL" id="RJKE01000001">
    <property type="protein sequence ID" value="ROO84552.1"/>
    <property type="molecule type" value="Genomic_DNA"/>
</dbReference>
<proteinExistence type="predicted"/>
<evidence type="ECO:0000313" key="4">
    <source>
        <dbReference type="EMBL" id="ROO84552.1"/>
    </source>
</evidence>
<dbReference type="GO" id="GO:0003700">
    <property type="term" value="F:DNA-binding transcription factor activity"/>
    <property type="evidence" value="ECO:0007669"/>
    <property type="project" value="TreeGrafter"/>
</dbReference>